<gene>
    <name evidence="1" type="ORF">RRG08_047374</name>
</gene>
<name>A0AAE1CRY5_9GAST</name>
<protein>
    <submittedName>
        <fullName evidence="1">Uncharacterized protein</fullName>
    </submittedName>
</protein>
<sequence>MLHAEPKEQCLVKELLLASSCLLVEMGPTPYDLQAQGIMPCQRATAGLQLPVFRVMLHAELNEQCLVKELLLASSCLLLEMGPTPPAASCLHFV</sequence>
<accession>A0AAE1CRY5</accession>
<organism evidence="1 2">
    <name type="scientific">Elysia crispata</name>
    <name type="common">lettuce slug</name>
    <dbReference type="NCBI Taxonomy" id="231223"/>
    <lineage>
        <taxon>Eukaryota</taxon>
        <taxon>Metazoa</taxon>
        <taxon>Spiralia</taxon>
        <taxon>Lophotrochozoa</taxon>
        <taxon>Mollusca</taxon>
        <taxon>Gastropoda</taxon>
        <taxon>Heterobranchia</taxon>
        <taxon>Euthyneura</taxon>
        <taxon>Panpulmonata</taxon>
        <taxon>Sacoglossa</taxon>
        <taxon>Placobranchoidea</taxon>
        <taxon>Plakobranchidae</taxon>
        <taxon>Elysia</taxon>
    </lineage>
</organism>
<dbReference type="EMBL" id="JAWDGP010007072">
    <property type="protein sequence ID" value="KAK3730579.1"/>
    <property type="molecule type" value="Genomic_DNA"/>
</dbReference>
<comment type="caution">
    <text evidence="1">The sequence shown here is derived from an EMBL/GenBank/DDBJ whole genome shotgun (WGS) entry which is preliminary data.</text>
</comment>
<evidence type="ECO:0000313" key="2">
    <source>
        <dbReference type="Proteomes" id="UP001283361"/>
    </source>
</evidence>
<dbReference type="AlphaFoldDB" id="A0AAE1CRY5"/>
<dbReference type="Proteomes" id="UP001283361">
    <property type="component" value="Unassembled WGS sequence"/>
</dbReference>
<keyword evidence="2" id="KW-1185">Reference proteome</keyword>
<proteinExistence type="predicted"/>
<reference evidence="1" key="1">
    <citation type="journal article" date="2023" name="G3 (Bethesda)">
        <title>A reference genome for the long-term kleptoplast-retaining sea slug Elysia crispata morphotype clarki.</title>
        <authorList>
            <person name="Eastman K.E."/>
            <person name="Pendleton A.L."/>
            <person name="Shaikh M.A."/>
            <person name="Suttiyut T."/>
            <person name="Ogas R."/>
            <person name="Tomko P."/>
            <person name="Gavelis G."/>
            <person name="Widhalm J.R."/>
            <person name="Wisecaver J.H."/>
        </authorList>
    </citation>
    <scope>NUCLEOTIDE SEQUENCE</scope>
    <source>
        <strain evidence="1">ECLA1</strain>
    </source>
</reference>
<evidence type="ECO:0000313" key="1">
    <source>
        <dbReference type="EMBL" id="KAK3730579.1"/>
    </source>
</evidence>